<keyword evidence="6" id="KW-0548">Nucleotidyltransferase</keyword>
<dbReference type="CDD" id="cd00077">
    <property type="entry name" value="HDc"/>
    <property type="match status" value="1"/>
</dbReference>
<evidence type="ECO:0000256" key="5">
    <source>
        <dbReference type="ARBA" id="ARBA00022694"/>
    </source>
</evidence>
<dbReference type="InterPro" id="IPR032828">
    <property type="entry name" value="PolyA_RNA-bd"/>
</dbReference>
<dbReference type="PANTHER" id="PTHR47545">
    <property type="entry name" value="MULTIFUNCTIONAL CCA PROTEIN"/>
    <property type="match status" value="1"/>
</dbReference>
<dbReference type="Pfam" id="PF12627">
    <property type="entry name" value="PolyA_pol_RNAbd"/>
    <property type="match status" value="1"/>
</dbReference>
<evidence type="ECO:0000256" key="8">
    <source>
        <dbReference type="ARBA" id="ARBA00022741"/>
    </source>
</evidence>
<keyword evidence="5" id="KW-0819">tRNA processing</keyword>
<dbReference type="InterPro" id="IPR006674">
    <property type="entry name" value="HD_domain"/>
</dbReference>
<dbReference type="EMBL" id="LAZR01015641">
    <property type="protein sequence ID" value="KKM08031.1"/>
    <property type="molecule type" value="Genomic_DNA"/>
</dbReference>
<dbReference type="GO" id="GO:0016779">
    <property type="term" value="F:nucleotidyltransferase activity"/>
    <property type="evidence" value="ECO:0007669"/>
    <property type="project" value="UniProtKB-KW"/>
</dbReference>
<comment type="cofactor">
    <cofactor evidence="1">
        <name>Mg(2+)</name>
        <dbReference type="ChEBI" id="CHEBI:18420"/>
    </cofactor>
</comment>
<dbReference type="SUPFAM" id="SSF81301">
    <property type="entry name" value="Nucleotidyltransferase"/>
    <property type="match status" value="1"/>
</dbReference>
<dbReference type="GO" id="GO:0008033">
    <property type="term" value="P:tRNA processing"/>
    <property type="evidence" value="ECO:0007669"/>
    <property type="project" value="UniProtKB-KW"/>
</dbReference>
<dbReference type="GO" id="GO:0000049">
    <property type="term" value="F:tRNA binding"/>
    <property type="evidence" value="ECO:0007669"/>
    <property type="project" value="UniProtKB-KW"/>
</dbReference>
<feature type="domain" description="HD/PDEase" evidence="11">
    <location>
        <begin position="238"/>
        <end position="414"/>
    </location>
</feature>
<evidence type="ECO:0000256" key="9">
    <source>
        <dbReference type="ARBA" id="ARBA00022842"/>
    </source>
</evidence>
<dbReference type="Pfam" id="PF01966">
    <property type="entry name" value="HD"/>
    <property type="match status" value="1"/>
</dbReference>
<dbReference type="Gene3D" id="3.30.460.10">
    <property type="entry name" value="Beta Polymerase, domain 2"/>
    <property type="match status" value="1"/>
</dbReference>
<feature type="non-terminal residue" evidence="12">
    <location>
        <position position="1"/>
    </location>
</feature>
<gene>
    <name evidence="12" type="ORF">LCGC14_1727950</name>
</gene>
<keyword evidence="7" id="KW-0479">Metal-binding</keyword>
<dbReference type="NCBIfam" id="TIGR00277">
    <property type="entry name" value="HDIG"/>
    <property type="match status" value="1"/>
</dbReference>
<evidence type="ECO:0000313" key="12">
    <source>
        <dbReference type="EMBL" id="KKM08031.1"/>
    </source>
</evidence>
<keyword evidence="10" id="KW-0694">RNA-binding</keyword>
<keyword evidence="4" id="KW-0808">Transferase</keyword>
<organism evidence="12">
    <name type="scientific">marine sediment metagenome</name>
    <dbReference type="NCBI Taxonomy" id="412755"/>
    <lineage>
        <taxon>unclassified sequences</taxon>
        <taxon>metagenomes</taxon>
        <taxon>ecological metagenomes</taxon>
    </lineage>
</organism>
<evidence type="ECO:0000256" key="1">
    <source>
        <dbReference type="ARBA" id="ARBA00001946"/>
    </source>
</evidence>
<evidence type="ECO:0000256" key="3">
    <source>
        <dbReference type="ARBA" id="ARBA00022555"/>
    </source>
</evidence>
<accession>A0A0F9JQZ1</accession>
<evidence type="ECO:0000256" key="2">
    <source>
        <dbReference type="ARBA" id="ARBA00007265"/>
    </source>
</evidence>
<dbReference type="Pfam" id="PF01743">
    <property type="entry name" value="PolyA_pol"/>
    <property type="match status" value="1"/>
</dbReference>
<dbReference type="Gene3D" id="1.10.3090.10">
    <property type="entry name" value="cca-adding enzyme, domain 2"/>
    <property type="match status" value="1"/>
</dbReference>
<dbReference type="PANTHER" id="PTHR47545:SF2">
    <property type="entry name" value="CC-ADDING TRNA NUCLEOTIDYLTRANSFERASE"/>
    <property type="match status" value="1"/>
</dbReference>
<dbReference type="SUPFAM" id="SSF81891">
    <property type="entry name" value="Poly A polymerase C-terminal region-like"/>
    <property type="match status" value="1"/>
</dbReference>
<reference evidence="12" key="1">
    <citation type="journal article" date="2015" name="Nature">
        <title>Complex archaea that bridge the gap between prokaryotes and eukaryotes.</title>
        <authorList>
            <person name="Spang A."/>
            <person name="Saw J.H."/>
            <person name="Jorgensen S.L."/>
            <person name="Zaremba-Niedzwiedzka K."/>
            <person name="Martijn J."/>
            <person name="Lind A.E."/>
            <person name="van Eijk R."/>
            <person name="Schleper C."/>
            <person name="Guy L."/>
            <person name="Ettema T.J."/>
        </authorList>
    </citation>
    <scope>NUCLEOTIDE SEQUENCE</scope>
</reference>
<evidence type="ECO:0000259" key="11">
    <source>
        <dbReference type="SMART" id="SM00471"/>
    </source>
</evidence>
<name>A0A0F9JQZ1_9ZZZZ</name>
<dbReference type="InterPro" id="IPR002646">
    <property type="entry name" value="PolA_pol_head_dom"/>
</dbReference>
<proteinExistence type="inferred from homology"/>
<dbReference type="AlphaFoldDB" id="A0A0F9JQZ1"/>
<dbReference type="InterPro" id="IPR043519">
    <property type="entry name" value="NT_sf"/>
</dbReference>
<keyword evidence="3" id="KW-0820">tRNA-binding</keyword>
<comment type="similarity">
    <text evidence="2">Belongs to the tRNA nucleotidyltransferase/poly(A) polymerase family.</text>
</comment>
<protein>
    <recommendedName>
        <fullName evidence="11">HD/PDEase domain-containing protein</fullName>
    </recommendedName>
</protein>
<keyword evidence="9" id="KW-0460">Magnesium</keyword>
<dbReference type="GO" id="GO:0000166">
    <property type="term" value="F:nucleotide binding"/>
    <property type="evidence" value="ECO:0007669"/>
    <property type="project" value="UniProtKB-KW"/>
</dbReference>
<comment type="caution">
    <text evidence="12">The sequence shown here is derived from an EMBL/GenBank/DDBJ whole genome shotgun (WGS) entry which is preliminary data.</text>
</comment>
<evidence type="ECO:0000256" key="6">
    <source>
        <dbReference type="ARBA" id="ARBA00022695"/>
    </source>
</evidence>
<dbReference type="SMART" id="SM00471">
    <property type="entry name" value="HDc"/>
    <property type="match status" value="1"/>
</dbReference>
<evidence type="ECO:0000256" key="10">
    <source>
        <dbReference type="ARBA" id="ARBA00022884"/>
    </source>
</evidence>
<dbReference type="GO" id="GO:0046872">
    <property type="term" value="F:metal ion binding"/>
    <property type="evidence" value="ECO:0007669"/>
    <property type="project" value="UniProtKB-KW"/>
</dbReference>
<dbReference type="InterPro" id="IPR050124">
    <property type="entry name" value="tRNA_CCA-adding_enzyme"/>
</dbReference>
<sequence length="501" mass="56222">SLGIGADARDILADLKDFFSGRGVEAYVAGGFLRDALLGRDSHDVDISIAGDPLVLGRELADAHGGHYFPLAEERHLARVLLPQRNVHIDLMPLRAEIEADLRERDYTIDAMAAPLAAAASGEVTVIDPTGGLNDLRDRLVRVIHEDAFRHDALRPLRGARLATELDFTLEPGTMELIRKYAPRLPEVAVERQRDELMRIMATPRAGTGLRLLDDLGLLERLLPEMTDTRGVEQPKEHYWDVFNHCLETVRNLDILMGEEEPGDRHWRTLWRELWGQLAWWTEARDYFREELIAERPRLAVLKLGGLLHDIAKPETKTFDETGRMRFFGHADVGADRVGHILRRFHFSAREVALVQMMVKAHLRPVQMAQQGPPTRRALYRYFRDCGGAAIETLFLSLADHLGTVGPRVSASGWRQHVALVNYILTKRFQEEESISPPKLMGGDELMAELNLSPGSLIGRLLETLREAQAAGEISNRDEALALARSLLARETSGQPDEGEP</sequence>
<dbReference type="InterPro" id="IPR006675">
    <property type="entry name" value="HDIG_dom"/>
</dbReference>
<evidence type="ECO:0000256" key="4">
    <source>
        <dbReference type="ARBA" id="ARBA00022679"/>
    </source>
</evidence>
<keyword evidence="8" id="KW-0547">Nucleotide-binding</keyword>
<evidence type="ECO:0000256" key="7">
    <source>
        <dbReference type="ARBA" id="ARBA00022723"/>
    </source>
</evidence>
<dbReference type="InterPro" id="IPR003607">
    <property type="entry name" value="HD/PDEase_dom"/>
</dbReference>